<evidence type="ECO:0000256" key="1">
    <source>
        <dbReference type="SAM" id="MobiDB-lite"/>
    </source>
</evidence>
<protein>
    <submittedName>
        <fullName evidence="2">Uncharacterized protein</fullName>
    </submittedName>
</protein>
<organism evidence="2 3">
    <name type="scientific">Methylobacterium oryzihabitans</name>
    <dbReference type="NCBI Taxonomy" id="2499852"/>
    <lineage>
        <taxon>Bacteria</taxon>
        <taxon>Pseudomonadati</taxon>
        <taxon>Pseudomonadota</taxon>
        <taxon>Alphaproteobacteria</taxon>
        <taxon>Hyphomicrobiales</taxon>
        <taxon>Methylobacteriaceae</taxon>
        <taxon>Methylobacterium</taxon>
    </lineage>
</organism>
<comment type="caution">
    <text evidence="2">The sequence shown here is derived from an EMBL/GenBank/DDBJ whole genome shotgun (WGS) entry which is preliminary data.</text>
</comment>
<sequence>MQRPPMELDPGQDLQPTGWRDDASQDDIAVDLIDLDRELARRPHPIVVQPPELTAACRADPAKPG</sequence>
<proteinExistence type="predicted"/>
<evidence type="ECO:0000313" key="2">
    <source>
        <dbReference type="EMBL" id="RVU16139.1"/>
    </source>
</evidence>
<name>A0A3S2XJ87_9HYPH</name>
<dbReference type="Proteomes" id="UP000286997">
    <property type="component" value="Unassembled WGS sequence"/>
</dbReference>
<accession>A0A3S2XJ87</accession>
<dbReference type="EMBL" id="SACP01000017">
    <property type="protein sequence ID" value="RVU16139.1"/>
    <property type="molecule type" value="Genomic_DNA"/>
</dbReference>
<evidence type="ECO:0000313" key="3">
    <source>
        <dbReference type="Proteomes" id="UP000286997"/>
    </source>
</evidence>
<keyword evidence="3" id="KW-1185">Reference proteome</keyword>
<feature type="region of interest" description="Disordered" evidence="1">
    <location>
        <begin position="41"/>
        <end position="65"/>
    </location>
</feature>
<reference evidence="2 3" key="1">
    <citation type="submission" date="2019-01" db="EMBL/GenBank/DDBJ databases">
        <authorList>
            <person name="Chen W.-M."/>
        </authorList>
    </citation>
    <scope>NUCLEOTIDE SEQUENCE [LARGE SCALE GENOMIC DNA]</scope>
    <source>
        <strain evidence="2 3">TER-1</strain>
    </source>
</reference>
<gene>
    <name evidence="2" type="ORF">EOE48_17440</name>
</gene>
<feature type="region of interest" description="Disordered" evidence="1">
    <location>
        <begin position="1"/>
        <end position="25"/>
    </location>
</feature>
<dbReference type="AlphaFoldDB" id="A0A3S2XJ87"/>
<dbReference type="RefSeq" id="WP_127731439.1">
    <property type="nucleotide sequence ID" value="NZ_SACP01000017.1"/>
</dbReference>